<reference evidence="17" key="2">
    <citation type="submission" date="2014-08" db="EMBL/GenBank/DDBJ databases">
        <title>Exploiting Issatchenkia orientalis SD108 for Succinic Acid Production.</title>
        <authorList>
            <person name="Xiao H."/>
            <person name="Shao Z."/>
            <person name="Jiang Y."/>
            <person name="Dole S."/>
            <person name="Zhao H."/>
        </authorList>
    </citation>
    <scope>NUCLEOTIDE SEQUENCE [LARGE SCALE GENOMIC DNA]</scope>
    <source>
        <strain evidence="17">SD108</strain>
    </source>
</reference>
<dbReference type="eggNOG" id="KOG3187">
    <property type="taxonomic scope" value="Eukaryota"/>
</dbReference>
<evidence type="ECO:0000256" key="2">
    <source>
        <dbReference type="ARBA" id="ARBA00005194"/>
    </source>
</evidence>
<dbReference type="Proteomes" id="UP000249293">
    <property type="component" value="Chromosome 3"/>
</dbReference>
<keyword evidence="12 14" id="KW-0456">Lyase</keyword>
<reference evidence="16 23" key="6">
    <citation type="submission" date="2018-06" db="EMBL/GenBank/DDBJ databases">
        <title>Population genomics shows no distinction between pathogenic Candida krusei and environmental Pichia kudriavzevii: One species, four names.</title>
        <authorList>
            <person name="Douglass A.P."/>
            <person name="Offei B."/>
            <person name="Braun-Galleani S."/>
            <person name="Coughlan A.Y."/>
            <person name="Martos A."/>
            <person name="Ortiz-Merino R.A."/>
            <person name="Byrne K.P."/>
            <person name="Wolfe K.H."/>
        </authorList>
    </citation>
    <scope>NUCLEOTIDE SEQUENCE [LARGE SCALE GENOMIC DNA]</scope>
    <source>
        <strain evidence="16 23">CBS573</strain>
    </source>
</reference>
<dbReference type="GO" id="GO:0030148">
    <property type="term" value="P:sphingolipid biosynthetic process"/>
    <property type="evidence" value="ECO:0007669"/>
    <property type="project" value="EnsemblFungi"/>
</dbReference>
<evidence type="ECO:0000256" key="9">
    <source>
        <dbReference type="ARBA" id="ARBA00023098"/>
    </source>
</evidence>
<dbReference type="Proteomes" id="UP000029867">
    <property type="component" value="Unassembled WGS sequence"/>
</dbReference>
<feature type="transmembrane region" description="Helical" evidence="14">
    <location>
        <begin position="164"/>
        <end position="183"/>
    </location>
</feature>
<comment type="function">
    <text evidence="14">Catalyzes the third of the four reactions of the long-chain fatty acids elongation cycle. This endoplasmic reticulum-bound enzymatic process, allows the addition of two carbons to the chain of long- and very long-chain fatty acids/VLCFAs per cycle. This enzyme catalyzes the dehydration of the 3-hydroxyacyl-CoA intermediate into trans-2,3-enoyl-CoA, within each cycle of fatty acid elongation. Thereby, it participates to the production of VLCFAs of different chain lengths that are involved in multiple biological processes as precursors of membrane lipids and lipid mediators.</text>
</comment>
<dbReference type="GO" id="GO:0042761">
    <property type="term" value="P:very long-chain fatty acid biosynthetic process"/>
    <property type="evidence" value="ECO:0007669"/>
    <property type="project" value="TreeGrafter"/>
</dbReference>
<evidence type="ECO:0000256" key="1">
    <source>
        <dbReference type="ARBA" id="ARBA00004141"/>
    </source>
</evidence>
<dbReference type="STRING" id="4909.A0A099P932"/>
<dbReference type="EC" id="4.2.1.134" evidence="4 14"/>
<evidence type="ECO:0000313" key="19">
    <source>
        <dbReference type="EMBL" id="OUT23884.1"/>
    </source>
</evidence>
<dbReference type="GO" id="GO:0005789">
    <property type="term" value="C:endoplasmic reticulum membrane"/>
    <property type="evidence" value="ECO:0007669"/>
    <property type="project" value="UniProtKB-SubCell"/>
</dbReference>
<evidence type="ECO:0000256" key="13">
    <source>
        <dbReference type="ARBA" id="ARBA00036671"/>
    </source>
</evidence>
<evidence type="ECO:0000256" key="11">
    <source>
        <dbReference type="ARBA" id="ARBA00023160"/>
    </source>
</evidence>
<name>A0A099P932_PICKU</name>
<evidence type="ECO:0000313" key="20">
    <source>
        <dbReference type="Proteomes" id="UP000029867"/>
    </source>
</evidence>
<evidence type="ECO:0000313" key="17">
    <source>
        <dbReference type="EMBL" id="KGK40561.1"/>
    </source>
</evidence>
<feature type="transmembrane region" description="Helical" evidence="14">
    <location>
        <begin position="203"/>
        <end position="225"/>
    </location>
</feature>
<evidence type="ECO:0000256" key="8">
    <source>
        <dbReference type="ARBA" id="ARBA00022989"/>
    </source>
</evidence>
<feature type="transmembrane region" description="Helical" evidence="14">
    <location>
        <begin position="67"/>
        <end position="87"/>
    </location>
</feature>
<keyword evidence="14" id="KW-0256">Endoplasmic reticulum</keyword>
<dbReference type="VEuPathDB" id="FungiDB:C5L36_0C02520"/>
<comment type="caution">
    <text evidence="14">Lacks conserved residue(s) required for the propagation of feature annotation.</text>
</comment>
<keyword evidence="23" id="KW-1185">Reference proteome</keyword>
<dbReference type="UniPathway" id="UPA00094"/>
<proteinExistence type="inferred from homology"/>
<evidence type="ECO:0000313" key="21">
    <source>
        <dbReference type="Proteomes" id="UP000189274"/>
    </source>
</evidence>
<keyword evidence="8 14" id="KW-1133">Transmembrane helix</keyword>
<evidence type="ECO:0000256" key="5">
    <source>
        <dbReference type="ARBA" id="ARBA00022516"/>
    </source>
</evidence>
<sequence>MSEPVAPARSRHTKEEKVTQKTSTDPPTWLIGYNLLSGCLWSFVFLNVFATYLTFGNLLQTFELTHYWTTAIQCCAIIEVINAATGVVKSPVITTAMQVASRLLVVLGVWTVLPEASGNTSYAYLTVHFAWGVAEVVRYYYYANHLISQQRQAPGIAPPQVPKFLLWLRYNAFLVLYPMGISSECYMVYRAVGAALARGTSGFTAYALFLCIVLIAYVPGTVVLFSHMLHQRAKQQKTLKTKKVDSKSE</sequence>
<keyword evidence="9 14" id="KW-0443">Lipid metabolism</keyword>
<dbReference type="EMBL" id="NHMM01000001">
    <property type="protein sequence ID" value="OUT23884.1"/>
    <property type="molecule type" value="Genomic_DNA"/>
</dbReference>
<protein>
    <recommendedName>
        <fullName evidence="4 14">Very-long-chain (3R)-3-hydroxyacyl-CoA dehydratase</fullName>
        <ecNumber evidence="4 14">4.2.1.134</ecNumber>
    </recommendedName>
</protein>
<evidence type="ECO:0000313" key="18">
    <source>
        <dbReference type="EMBL" id="ONH75505.1"/>
    </source>
</evidence>
<dbReference type="AlphaFoldDB" id="A0A099P932"/>
<comment type="catalytic activity">
    <reaction evidence="13 14">
        <text>a very-long-chain (3R)-3-hydroxyacyl-CoA = a very-long-chain (2E)-enoyl-CoA + H2O</text>
        <dbReference type="Rhea" id="RHEA:45812"/>
        <dbReference type="ChEBI" id="CHEBI:15377"/>
        <dbReference type="ChEBI" id="CHEBI:83728"/>
        <dbReference type="ChEBI" id="CHEBI:85440"/>
        <dbReference type="EC" id="4.2.1.134"/>
    </reaction>
</comment>
<dbReference type="GO" id="GO:0000324">
    <property type="term" value="C:fungal-type vacuole"/>
    <property type="evidence" value="ECO:0007669"/>
    <property type="project" value="EnsemblFungi"/>
</dbReference>
<dbReference type="GO" id="GO:0102158">
    <property type="term" value="F:very-long-chain (3R)-3-hydroxyacyl-CoA dehydratase activity"/>
    <property type="evidence" value="ECO:0007669"/>
    <property type="project" value="UniProtKB-EC"/>
</dbReference>
<reference evidence="19 22" key="5">
    <citation type="submission" date="2017-05" db="EMBL/GenBank/DDBJ databases">
        <title>The Genome Sequence of Candida krusei Ckrusei653.</title>
        <authorList>
            <person name="Cuomo C."/>
            <person name="Forche A."/>
            <person name="Young S."/>
            <person name="Abouelleil A."/>
            <person name="Cao P."/>
            <person name="Chapman S."/>
            <person name="Cusick C."/>
            <person name="Shea T."/>
            <person name="Nusbaum C."/>
            <person name="Birren B."/>
        </authorList>
    </citation>
    <scope>NUCLEOTIDE SEQUENCE [LARGE SCALE GENOMIC DNA]</scope>
    <source>
        <strain evidence="19 22">Ckrusei653</strain>
    </source>
</reference>
<dbReference type="Proteomes" id="UP000189274">
    <property type="component" value="Unassembled WGS sequence"/>
</dbReference>
<evidence type="ECO:0000256" key="14">
    <source>
        <dbReference type="RuleBase" id="RU363109"/>
    </source>
</evidence>
<accession>A0A099P932</accession>
<reference evidence="20" key="1">
    <citation type="journal article" date="2014" name="Microb. Cell Fact.">
        <title>Exploiting Issatchenkia orientalis SD108 for succinic acid production.</title>
        <authorList>
            <person name="Xiao H."/>
            <person name="Shao Z."/>
            <person name="Jiang Y."/>
            <person name="Dole S."/>
            <person name="Zhao H."/>
        </authorList>
    </citation>
    <scope>NUCLEOTIDE SEQUENCE [LARGE SCALE GENOMIC DNA]</scope>
    <source>
        <strain evidence="20">SD108</strain>
    </source>
</reference>
<dbReference type="GO" id="GO:0030497">
    <property type="term" value="P:fatty acid elongation"/>
    <property type="evidence" value="ECO:0007669"/>
    <property type="project" value="EnsemblFungi"/>
</dbReference>
<evidence type="ECO:0000313" key="23">
    <source>
        <dbReference type="Proteomes" id="UP000249293"/>
    </source>
</evidence>
<comment type="pathway">
    <text evidence="2 14">Lipid metabolism; fatty acid biosynthesis.</text>
</comment>
<keyword evidence="6 14" id="KW-0812">Transmembrane</keyword>
<evidence type="ECO:0000256" key="4">
    <source>
        <dbReference type="ARBA" id="ARBA00013122"/>
    </source>
</evidence>
<evidence type="ECO:0000313" key="22">
    <source>
        <dbReference type="Proteomes" id="UP000195871"/>
    </source>
</evidence>
<evidence type="ECO:0000256" key="3">
    <source>
        <dbReference type="ARBA" id="ARBA00007811"/>
    </source>
</evidence>
<feature type="region of interest" description="Disordered" evidence="15">
    <location>
        <begin position="1"/>
        <end position="23"/>
    </location>
</feature>
<dbReference type="EMBL" id="CP028775">
    <property type="protein sequence ID" value="AWU76308.1"/>
    <property type="molecule type" value="Genomic_DNA"/>
</dbReference>
<dbReference type="InterPro" id="IPR007482">
    <property type="entry name" value="Tyr_Pase-like_PTPLA"/>
</dbReference>
<evidence type="ECO:0000313" key="16">
    <source>
        <dbReference type="EMBL" id="AWU76308.1"/>
    </source>
</evidence>
<feature type="transmembrane region" description="Helical" evidence="14">
    <location>
        <begin position="30"/>
        <end position="55"/>
    </location>
</feature>
<comment type="subcellular location">
    <subcellularLocation>
        <location evidence="14">Endoplasmic reticulum membrane</location>
        <topology evidence="14">Multi-pass membrane protein</topology>
    </subcellularLocation>
    <subcellularLocation>
        <location evidence="1">Membrane</location>
        <topology evidence="1">Multi-pass membrane protein</topology>
    </subcellularLocation>
</comment>
<gene>
    <name evidence="18" type="ORF">BOH78_1640</name>
    <name evidence="16" type="ORF">C5L36_0C02520</name>
    <name evidence="19" type="ORF">CAS74_000258</name>
    <name evidence="17" type="ORF">JL09_g460</name>
</gene>
<dbReference type="PANTHER" id="PTHR11035">
    <property type="entry name" value="VERY-LONG-CHAIN (3R)-3-HYDROXYACYL-COA DEHYDRATASE"/>
    <property type="match status" value="1"/>
</dbReference>
<evidence type="ECO:0000256" key="6">
    <source>
        <dbReference type="ARBA" id="ARBA00022692"/>
    </source>
</evidence>
<evidence type="ECO:0000256" key="15">
    <source>
        <dbReference type="SAM" id="MobiDB-lite"/>
    </source>
</evidence>
<dbReference type="EMBL" id="MQVM01000006">
    <property type="protein sequence ID" value="ONH75505.1"/>
    <property type="molecule type" value="Genomic_DNA"/>
</dbReference>
<comment type="similarity">
    <text evidence="3 14">Belongs to the very long-chain fatty acids dehydratase HACD family.</text>
</comment>
<keyword evidence="11 14" id="KW-0275">Fatty acid biosynthesis</keyword>
<reference evidence="21" key="3">
    <citation type="journal article" date="2017" name="Genome Announc.">
        <title>Genome sequences of Cyberlindnera fabianii 65, Pichia kudriavzevii 129, and Saccharomyces cerevisiae 131 isolated from fermented masau fruits in Zimbabwe.</title>
        <authorList>
            <person name="van Rijswijck I.M.H."/>
            <person name="Derks M.F.L."/>
            <person name="Abee T."/>
            <person name="de Ridder D."/>
            <person name="Smid E.J."/>
        </authorList>
    </citation>
    <scope>NUCLEOTIDE SEQUENCE [LARGE SCALE GENOMIC DNA]</scope>
    <source>
        <strain evidence="21">129</strain>
    </source>
</reference>
<keyword evidence="10 14" id="KW-0472">Membrane</keyword>
<evidence type="ECO:0000256" key="10">
    <source>
        <dbReference type="ARBA" id="ARBA00023136"/>
    </source>
</evidence>
<keyword evidence="5 14" id="KW-0444">Lipid biosynthesis</keyword>
<keyword evidence="7 14" id="KW-0276">Fatty acid metabolism</keyword>
<dbReference type="HOGENOM" id="CLU_034302_6_1_1"/>
<dbReference type="Pfam" id="PF04387">
    <property type="entry name" value="PTPLA"/>
    <property type="match status" value="1"/>
</dbReference>
<dbReference type="Proteomes" id="UP000195871">
    <property type="component" value="Unassembled WGS sequence"/>
</dbReference>
<dbReference type="OrthoDB" id="46988at2759"/>
<evidence type="ECO:0000256" key="7">
    <source>
        <dbReference type="ARBA" id="ARBA00022832"/>
    </source>
</evidence>
<evidence type="ECO:0000256" key="12">
    <source>
        <dbReference type="ARBA" id="ARBA00023239"/>
    </source>
</evidence>
<dbReference type="PANTHER" id="PTHR11035:SF3">
    <property type="entry name" value="VERY-LONG-CHAIN (3R)-3-HYDROXYACYL-COA DEHYDRATASE"/>
    <property type="match status" value="1"/>
</dbReference>
<organism evidence="17 20">
    <name type="scientific">Pichia kudriavzevii</name>
    <name type="common">Yeast</name>
    <name type="synonym">Issatchenkia orientalis</name>
    <dbReference type="NCBI Taxonomy" id="4909"/>
    <lineage>
        <taxon>Eukaryota</taxon>
        <taxon>Fungi</taxon>
        <taxon>Dikarya</taxon>
        <taxon>Ascomycota</taxon>
        <taxon>Saccharomycotina</taxon>
        <taxon>Pichiomycetes</taxon>
        <taxon>Pichiales</taxon>
        <taxon>Pichiaceae</taxon>
        <taxon>Pichia</taxon>
    </lineage>
</organism>
<dbReference type="EMBL" id="JQFK01000002">
    <property type="protein sequence ID" value="KGK40561.1"/>
    <property type="molecule type" value="Genomic_DNA"/>
</dbReference>
<reference evidence="18" key="4">
    <citation type="submission" date="2017-01" db="EMBL/GenBank/DDBJ databases">
        <authorList>
            <person name="Mah S.A."/>
            <person name="Swanson W.J."/>
            <person name="Moy G.W."/>
            <person name="Vacquier V.D."/>
        </authorList>
    </citation>
    <scope>NUCLEOTIDE SEQUENCE [LARGE SCALE GENOMIC DNA]</scope>
    <source>
        <strain evidence="18">129</strain>
    </source>
</reference>
<dbReference type="GO" id="GO:0007034">
    <property type="term" value="P:vacuolar transport"/>
    <property type="evidence" value="ECO:0007669"/>
    <property type="project" value="EnsemblFungi"/>
</dbReference>